<dbReference type="CDD" id="cd00093">
    <property type="entry name" value="HTH_XRE"/>
    <property type="match status" value="1"/>
</dbReference>
<sequence>MNIVENILKIAKQHHLNNQQLCKLLNTNPNKIYDWKIGKSKPSAEDLYILADYFDCSVDYLLGRSLEPLTKREQLLLDIMKELDEDKQRLILETANKMITEHTKKPPQA</sequence>
<dbReference type="SUPFAM" id="SSF47413">
    <property type="entry name" value="lambda repressor-like DNA-binding domains"/>
    <property type="match status" value="1"/>
</dbReference>
<organism evidence="2">
    <name type="scientific">bioreactor metagenome</name>
    <dbReference type="NCBI Taxonomy" id="1076179"/>
    <lineage>
        <taxon>unclassified sequences</taxon>
        <taxon>metagenomes</taxon>
        <taxon>ecological metagenomes</taxon>
    </lineage>
</organism>
<evidence type="ECO:0000313" key="2">
    <source>
        <dbReference type="EMBL" id="MPN18872.1"/>
    </source>
</evidence>
<dbReference type="Gene3D" id="1.10.260.40">
    <property type="entry name" value="lambda repressor-like DNA-binding domains"/>
    <property type="match status" value="1"/>
</dbReference>
<proteinExistence type="predicted"/>
<dbReference type="EMBL" id="VSSQ01066295">
    <property type="protein sequence ID" value="MPN18872.1"/>
    <property type="molecule type" value="Genomic_DNA"/>
</dbReference>
<dbReference type="Pfam" id="PF01381">
    <property type="entry name" value="HTH_3"/>
    <property type="match status" value="1"/>
</dbReference>
<dbReference type="InterPro" id="IPR010982">
    <property type="entry name" value="Lambda_DNA-bd_dom_sf"/>
</dbReference>
<evidence type="ECO:0000259" key="1">
    <source>
        <dbReference type="PROSITE" id="PS50943"/>
    </source>
</evidence>
<feature type="domain" description="HTH cro/C1-type" evidence="1">
    <location>
        <begin position="7"/>
        <end position="61"/>
    </location>
</feature>
<comment type="caution">
    <text evidence="2">The sequence shown here is derived from an EMBL/GenBank/DDBJ whole genome shotgun (WGS) entry which is preliminary data.</text>
</comment>
<dbReference type="PROSITE" id="PS50943">
    <property type="entry name" value="HTH_CROC1"/>
    <property type="match status" value="1"/>
</dbReference>
<reference evidence="2" key="1">
    <citation type="submission" date="2019-08" db="EMBL/GenBank/DDBJ databases">
        <authorList>
            <person name="Kucharzyk K."/>
            <person name="Murdoch R.W."/>
            <person name="Higgins S."/>
            <person name="Loffler F."/>
        </authorList>
    </citation>
    <scope>NUCLEOTIDE SEQUENCE</scope>
</reference>
<dbReference type="GO" id="GO:0003677">
    <property type="term" value="F:DNA binding"/>
    <property type="evidence" value="ECO:0007669"/>
    <property type="project" value="InterPro"/>
</dbReference>
<name>A0A645FYT1_9ZZZZ</name>
<gene>
    <name evidence="2" type="ORF">SDC9_166237</name>
</gene>
<dbReference type="SMART" id="SM00530">
    <property type="entry name" value="HTH_XRE"/>
    <property type="match status" value="1"/>
</dbReference>
<dbReference type="AlphaFoldDB" id="A0A645FYT1"/>
<dbReference type="InterPro" id="IPR001387">
    <property type="entry name" value="Cro/C1-type_HTH"/>
</dbReference>
<protein>
    <recommendedName>
        <fullName evidence="1">HTH cro/C1-type domain-containing protein</fullName>
    </recommendedName>
</protein>
<accession>A0A645FYT1</accession>